<evidence type="ECO:0000313" key="2">
    <source>
        <dbReference type="EMBL" id="TDG38025.1"/>
    </source>
</evidence>
<accession>A0A4R5MR35</accession>
<dbReference type="Pfam" id="PF14135">
    <property type="entry name" value="DUF4302"/>
    <property type="match status" value="1"/>
</dbReference>
<dbReference type="AlphaFoldDB" id="A0A4R5MR35"/>
<dbReference type="EMBL" id="SJCY01000001">
    <property type="protein sequence ID" value="TDG38025.1"/>
    <property type="molecule type" value="Genomic_DNA"/>
</dbReference>
<protein>
    <submittedName>
        <fullName evidence="2">DUF4302 domain-containing protein</fullName>
    </submittedName>
</protein>
<reference evidence="2 3" key="1">
    <citation type="submission" date="2019-02" db="EMBL/GenBank/DDBJ databases">
        <title>Pedobacter sp. nov., a novel speices isolated from soil of pinguins habitat in Antarcitica.</title>
        <authorList>
            <person name="He R.-H."/>
        </authorList>
    </citation>
    <scope>NUCLEOTIDE SEQUENCE [LARGE SCALE GENOMIC DNA]</scope>
    <source>
        <strain evidence="2 3">E01020</strain>
    </source>
</reference>
<evidence type="ECO:0000313" key="3">
    <source>
        <dbReference type="Proteomes" id="UP000295668"/>
    </source>
</evidence>
<dbReference type="Proteomes" id="UP000295668">
    <property type="component" value="Unassembled WGS sequence"/>
</dbReference>
<dbReference type="PROSITE" id="PS51257">
    <property type="entry name" value="PROKAR_LIPOPROTEIN"/>
    <property type="match status" value="1"/>
</dbReference>
<keyword evidence="3" id="KW-1185">Reference proteome</keyword>
<proteinExistence type="predicted"/>
<dbReference type="RefSeq" id="WP_133261120.1">
    <property type="nucleotide sequence ID" value="NZ_SJCY01000001.1"/>
</dbReference>
<evidence type="ECO:0000256" key="1">
    <source>
        <dbReference type="SAM" id="SignalP"/>
    </source>
</evidence>
<sequence length="450" mass="48734">MKKYIYLFLFFLAGLAGCKKSSFQPAFDKTPDERRGEEVSLVNTQLIASPNGWVATLPASAGGGYGFYLNFDNKGNVSMISDINSQSASTQRASTYRVIAGLGATLIFDTYNYISFLQDPNPATLGGAQGRGFSSDVEFTYVRANADSLFFTGRQFRQPLVMVKATASQKTAYLGGGLKTSIDNIKAYLAGNPNPYINIVSGSSTIQVGITLNVTNDLLTGKRVSYGVVSADKRTVDLGAGKFVFTLLGAEIIGDGLVYGNVKFTKISFKDANTLAFYDSTGKEYIVQASPTPLVPLSLLLGKTYSKVALPNATTFAGWSPDFVNRRASAANNLFNGGYSLTLENIDFTFDGNNKTIEMKIAIPQYGTRYEANLYYNYAIADDGTIKFTYTGPDNVNGPLVVTAMAPITSQRLNTNNFKMDYSTDPVTGKLLGKFTSVENPNFSFTGFLQ</sequence>
<feature type="signal peptide" evidence="1">
    <location>
        <begin position="1"/>
        <end position="18"/>
    </location>
</feature>
<comment type="caution">
    <text evidence="2">The sequence shown here is derived from an EMBL/GenBank/DDBJ whole genome shotgun (WGS) entry which is preliminary data.</text>
</comment>
<feature type="chain" id="PRO_5020246901" evidence="1">
    <location>
        <begin position="19"/>
        <end position="450"/>
    </location>
</feature>
<name>A0A4R5MR35_9SPHI</name>
<gene>
    <name evidence="2" type="ORF">EZJ43_02735</name>
</gene>
<organism evidence="2 3">
    <name type="scientific">Pedobacter changchengzhani</name>
    <dbReference type="NCBI Taxonomy" id="2529274"/>
    <lineage>
        <taxon>Bacteria</taxon>
        <taxon>Pseudomonadati</taxon>
        <taxon>Bacteroidota</taxon>
        <taxon>Sphingobacteriia</taxon>
        <taxon>Sphingobacteriales</taxon>
        <taxon>Sphingobacteriaceae</taxon>
        <taxon>Pedobacter</taxon>
    </lineage>
</organism>
<dbReference type="InterPro" id="IPR025396">
    <property type="entry name" value="DUF4302"/>
</dbReference>
<dbReference type="OrthoDB" id="707849at2"/>
<keyword evidence="1" id="KW-0732">Signal</keyword>